<reference evidence="2 3" key="1">
    <citation type="submission" date="2020-08" db="EMBL/GenBank/DDBJ databases">
        <title>A Genomic Blueprint of the Chicken Gut Microbiome.</title>
        <authorList>
            <person name="Gilroy R."/>
            <person name="Ravi A."/>
            <person name="Getino M."/>
            <person name="Pursley I."/>
            <person name="Horton D.L."/>
            <person name="Alikhan N.-F."/>
            <person name="Baker D."/>
            <person name="Gharbi K."/>
            <person name="Hall N."/>
            <person name="Watson M."/>
            <person name="Adriaenssens E.M."/>
            <person name="Foster-Nyarko E."/>
            <person name="Jarju S."/>
            <person name="Secka A."/>
            <person name="Antonio M."/>
            <person name="Oren A."/>
            <person name="Chaudhuri R."/>
            <person name="La Ragione R.M."/>
            <person name="Hildebrand F."/>
            <person name="Pallen M.J."/>
        </authorList>
    </citation>
    <scope>NUCLEOTIDE SEQUENCE [LARGE SCALE GENOMIC DNA]</scope>
    <source>
        <strain evidence="2 3">Sa5BUN4</strain>
    </source>
</reference>
<dbReference type="Proteomes" id="UP000636938">
    <property type="component" value="Unassembled WGS sequence"/>
</dbReference>
<accession>A0A8X8K4C0</accession>
<protein>
    <submittedName>
        <fullName evidence="2">Uncharacterized protein</fullName>
    </submittedName>
</protein>
<comment type="caution">
    <text evidence="2">The sequence shown here is derived from an EMBL/GenBank/DDBJ whole genome shotgun (WGS) entry which is preliminary data.</text>
</comment>
<feature type="region of interest" description="Disordered" evidence="1">
    <location>
        <begin position="16"/>
        <end position="35"/>
    </location>
</feature>
<sequence>MSRSGDEAAPIQDFAGISATPGSAGQRAALPGTQPPQVTCGLSEVQRLWAVKSAANGGDAAAMREIAFTSARCAGMGHGRQGIQQTLDGASANLEMHSPEAAAAYRSAGQRLEVQCEVLGTWSSGLRAFARLWRDRATEAGDLTAIIRNTLYDAQRDPQVVTELLDRVIVSGDTQAIAEMGALLFQVGRGGQSLPGYEGMAFDVFDFYAMQMIACQRGLACGEGSAMLDDICLTGMQCTFADFPALLWHNVEEDGEAHQLEQAVKKMRGLLES</sequence>
<organism evidence="2 3">
    <name type="scientific">Stenotrophomonas lacuserhaii</name>
    <dbReference type="NCBI Taxonomy" id="2760084"/>
    <lineage>
        <taxon>Bacteria</taxon>
        <taxon>Pseudomonadati</taxon>
        <taxon>Pseudomonadota</taxon>
        <taxon>Gammaproteobacteria</taxon>
        <taxon>Lysobacterales</taxon>
        <taxon>Lysobacteraceae</taxon>
        <taxon>Stenotrophomonas</taxon>
    </lineage>
</organism>
<evidence type="ECO:0000313" key="3">
    <source>
        <dbReference type="Proteomes" id="UP000636938"/>
    </source>
</evidence>
<proteinExistence type="predicted"/>
<dbReference type="EMBL" id="JACSQS010000003">
    <property type="protein sequence ID" value="MBD7953546.1"/>
    <property type="molecule type" value="Genomic_DNA"/>
</dbReference>
<gene>
    <name evidence="2" type="ORF">H9654_04915</name>
</gene>
<keyword evidence="3" id="KW-1185">Reference proteome</keyword>
<dbReference type="RefSeq" id="WP_191769470.1">
    <property type="nucleotide sequence ID" value="NZ_JACSQS010000003.1"/>
</dbReference>
<evidence type="ECO:0000313" key="2">
    <source>
        <dbReference type="EMBL" id="MBD7953546.1"/>
    </source>
</evidence>
<dbReference type="AlphaFoldDB" id="A0A8X8K4C0"/>
<name>A0A8X8K4C0_9GAMM</name>
<evidence type="ECO:0000256" key="1">
    <source>
        <dbReference type="SAM" id="MobiDB-lite"/>
    </source>
</evidence>